<evidence type="ECO:0000313" key="3">
    <source>
        <dbReference type="EMBL" id="KAF4455284.1"/>
    </source>
</evidence>
<organism evidence="3 4">
    <name type="scientific">Fusarium austroafricanum</name>
    <dbReference type="NCBI Taxonomy" id="2364996"/>
    <lineage>
        <taxon>Eukaryota</taxon>
        <taxon>Fungi</taxon>
        <taxon>Dikarya</taxon>
        <taxon>Ascomycota</taxon>
        <taxon>Pezizomycotina</taxon>
        <taxon>Sordariomycetes</taxon>
        <taxon>Hypocreomycetidae</taxon>
        <taxon>Hypocreales</taxon>
        <taxon>Nectriaceae</taxon>
        <taxon>Fusarium</taxon>
        <taxon>Fusarium concolor species complex</taxon>
    </lineage>
</organism>
<name>A0A8H4KT77_9HYPO</name>
<comment type="caution">
    <text evidence="3">The sequence shown here is derived from an EMBL/GenBank/DDBJ whole genome shotgun (WGS) entry which is preliminary data.</text>
</comment>
<reference evidence="3" key="1">
    <citation type="submission" date="2020-01" db="EMBL/GenBank/DDBJ databases">
        <title>Identification and distribution of gene clusters putatively required for synthesis of sphingolipid metabolism inhibitors in phylogenetically diverse species of the filamentous fungus Fusarium.</title>
        <authorList>
            <person name="Kim H.-S."/>
            <person name="Busman M."/>
            <person name="Brown D.W."/>
            <person name="Divon H."/>
            <person name="Uhlig S."/>
            <person name="Proctor R.H."/>
        </authorList>
    </citation>
    <scope>NUCLEOTIDE SEQUENCE</scope>
    <source>
        <strain evidence="3">NRRL 53441</strain>
    </source>
</reference>
<evidence type="ECO:0000313" key="4">
    <source>
        <dbReference type="Proteomes" id="UP000605986"/>
    </source>
</evidence>
<sequence length="563" mass="63836">MYLQLIVFLLPFCLGQNWQKCSSFWPDKDVLAKYKKYLVPGQCRIFKDYPQTFKLAEKATTKVWVTYTQEWSRQPSKNKDAVKTILEESIEKTLVRYHKFDAKLPDEIVFILTTDVRGDETANTFYPAGMDPPKEKSPKKKAPQETPQKQTPCQIRLDKRWTTEATENEPRALQAISHEMYHCVQGLSGLGRYLDPSWIIEGSANFFSNLVFPASNIEWPDKKHSGISYIPSLPIYAHEDKEAYTASIFFQAQDERSDDKVEAALNRFVTSTPGGSKGLAERERLSTIAEFTDDFFLFAKKFAIQEIRDTDGQYIPIQEIKPTAATIKLDKAGTTGTTTLTTTPFTISVFKVEVDSGRTASIYSSANEKNQRLAYRQDGQQWTDMAADSTSGHSFEVPCGQPKTKQTYLILFISTANVKSDKVKVTVKTSKPRKCGARSGFIQYPFYNPKTGGGYCPKGSHSSRLAIWCCPDGTQLDESVATEISICCPTSKKECSKEIVPNHLRCANPDWRLFNKNNRQIACCPIGYYPTSLRYCVTDVAAWDKRYKQMIIRFHKAGRAVER</sequence>
<keyword evidence="2" id="KW-0732">Signal</keyword>
<evidence type="ECO:0000256" key="2">
    <source>
        <dbReference type="SAM" id="SignalP"/>
    </source>
</evidence>
<accession>A0A8H4KT77</accession>
<keyword evidence="4" id="KW-1185">Reference proteome</keyword>
<feature type="region of interest" description="Disordered" evidence="1">
    <location>
        <begin position="124"/>
        <end position="155"/>
    </location>
</feature>
<evidence type="ECO:0000256" key="1">
    <source>
        <dbReference type="SAM" id="MobiDB-lite"/>
    </source>
</evidence>
<proteinExistence type="predicted"/>
<dbReference type="EMBL" id="JAADJG010000099">
    <property type="protein sequence ID" value="KAF4455284.1"/>
    <property type="molecule type" value="Genomic_DNA"/>
</dbReference>
<feature type="signal peptide" evidence="2">
    <location>
        <begin position="1"/>
        <end position="15"/>
    </location>
</feature>
<feature type="chain" id="PRO_5034369338" evidence="2">
    <location>
        <begin position="16"/>
        <end position="563"/>
    </location>
</feature>
<protein>
    <submittedName>
        <fullName evidence="3">Uncharacterized protein</fullName>
    </submittedName>
</protein>
<dbReference type="OrthoDB" id="5023749at2759"/>
<dbReference type="Proteomes" id="UP000605986">
    <property type="component" value="Unassembled WGS sequence"/>
</dbReference>
<gene>
    <name evidence="3" type="ORF">F53441_2359</name>
</gene>
<dbReference type="AlphaFoldDB" id="A0A8H4KT77"/>